<dbReference type="KEGG" id="minf:MESINF_2576"/>
<evidence type="ECO:0000313" key="2">
    <source>
        <dbReference type="EMBL" id="SSC14016.1"/>
    </source>
</evidence>
<evidence type="ECO:0000259" key="1">
    <source>
        <dbReference type="PROSITE" id="PS51387"/>
    </source>
</evidence>
<dbReference type="PANTHER" id="PTHR42659:SF9">
    <property type="entry name" value="XANTHINE DEHYDROGENASE FAD-BINDING SUBUNIT XDHB-RELATED"/>
    <property type="match status" value="1"/>
</dbReference>
<dbReference type="InterPro" id="IPR016169">
    <property type="entry name" value="FAD-bd_PCMH_sub2"/>
</dbReference>
<sequence length="264" mass="28551">MVKSGGTDLIVWLHKSLVNPDYVIDLTKIEQLKGIEISKECIEIKALATLNEVASHPSVKERLPALLQACLAHSDPLIRNRATVVGNVCSAIPSGDLIAPLLCYGAVVEIAGTSGNRTLRIDDFITGPKQMALAVDEIVTAIKIALPEGKSAGCYLKIGRREALDIAQAAVCCTAFEKVTREFRISFCAVSPRPVRAIEAERLLNGTTKMDSDIVDRAVKLAMEAVNPITDVRASREYRLAMVEELTRRAIKSCVEQLEGGGPT</sequence>
<dbReference type="GO" id="GO:0071949">
    <property type="term" value="F:FAD binding"/>
    <property type="evidence" value="ECO:0007669"/>
    <property type="project" value="InterPro"/>
</dbReference>
<dbReference type="SMART" id="SM01092">
    <property type="entry name" value="CO_deh_flav_C"/>
    <property type="match status" value="1"/>
</dbReference>
<dbReference type="PANTHER" id="PTHR42659">
    <property type="entry name" value="XANTHINE DEHYDROGENASE SUBUNIT C-RELATED"/>
    <property type="match status" value="1"/>
</dbReference>
<dbReference type="InterPro" id="IPR051312">
    <property type="entry name" value="Diverse_Substr_Oxidored"/>
</dbReference>
<dbReference type="Pfam" id="PF03450">
    <property type="entry name" value="CO_deh_flav_C"/>
    <property type="match status" value="1"/>
</dbReference>
<dbReference type="SUPFAM" id="SSF56176">
    <property type="entry name" value="FAD-binding/transporter-associated domain-like"/>
    <property type="match status" value="1"/>
</dbReference>
<dbReference type="InterPro" id="IPR036318">
    <property type="entry name" value="FAD-bd_PCMH-like_sf"/>
</dbReference>
<protein>
    <submittedName>
        <fullName evidence="2">Molybdopterin dehydrogenase FAD-binding</fullName>
    </submittedName>
</protein>
<evidence type="ECO:0000313" key="3">
    <source>
        <dbReference type="Proteomes" id="UP000250796"/>
    </source>
</evidence>
<dbReference type="Gene3D" id="3.30.465.10">
    <property type="match status" value="1"/>
</dbReference>
<keyword evidence="3" id="KW-1185">Reference proteome</keyword>
<proteinExistence type="predicted"/>
<dbReference type="Gene3D" id="3.30.390.50">
    <property type="entry name" value="CO dehydrogenase flavoprotein, C-terminal domain"/>
    <property type="match status" value="1"/>
</dbReference>
<organism evidence="2 3">
    <name type="scientific">Mesotoga infera</name>
    <dbReference type="NCBI Taxonomy" id="1236046"/>
    <lineage>
        <taxon>Bacteria</taxon>
        <taxon>Thermotogati</taxon>
        <taxon>Thermotogota</taxon>
        <taxon>Thermotogae</taxon>
        <taxon>Kosmotogales</taxon>
        <taxon>Kosmotogaceae</taxon>
        <taxon>Mesotoga</taxon>
    </lineage>
</organism>
<dbReference type="GO" id="GO:0016491">
    <property type="term" value="F:oxidoreductase activity"/>
    <property type="evidence" value="ECO:0007669"/>
    <property type="project" value="InterPro"/>
</dbReference>
<dbReference type="Pfam" id="PF00941">
    <property type="entry name" value="FAD_binding_5"/>
    <property type="match status" value="1"/>
</dbReference>
<dbReference type="InterPro" id="IPR036683">
    <property type="entry name" value="CO_DH_flav_C_dom_sf"/>
</dbReference>
<name>A0A7Z7LHJ0_9BACT</name>
<dbReference type="InterPro" id="IPR016166">
    <property type="entry name" value="FAD-bd_PCMH"/>
</dbReference>
<dbReference type="SUPFAM" id="SSF55447">
    <property type="entry name" value="CO dehydrogenase flavoprotein C-terminal domain-like"/>
    <property type="match status" value="1"/>
</dbReference>
<dbReference type="EMBL" id="LS974202">
    <property type="protein sequence ID" value="SSC14016.1"/>
    <property type="molecule type" value="Genomic_DNA"/>
</dbReference>
<dbReference type="InterPro" id="IPR002346">
    <property type="entry name" value="Mopterin_DH_FAD-bd"/>
</dbReference>
<dbReference type="InterPro" id="IPR005107">
    <property type="entry name" value="CO_DH_flav_C"/>
</dbReference>
<dbReference type="PROSITE" id="PS51387">
    <property type="entry name" value="FAD_PCMH"/>
    <property type="match status" value="1"/>
</dbReference>
<dbReference type="AlphaFoldDB" id="A0A7Z7LHJ0"/>
<gene>
    <name evidence="2" type="ORF">MESINF_2576</name>
</gene>
<accession>A0A7Z7LHJ0</accession>
<feature type="domain" description="FAD-binding PCMH-type" evidence="1">
    <location>
        <begin position="1"/>
        <end position="149"/>
    </location>
</feature>
<dbReference type="Proteomes" id="UP000250796">
    <property type="component" value="Chromosome MESINF"/>
</dbReference>
<reference evidence="2 3" key="1">
    <citation type="submission" date="2017-01" db="EMBL/GenBank/DDBJ databases">
        <authorList>
            <person name="Erauso G."/>
        </authorList>
    </citation>
    <scope>NUCLEOTIDE SEQUENCE [LARGE SCALE GENOMIC DNA]</scope>
    <source>
        <strain evidence="2">MESINF1</strain>
    </source>
</reference>